<name>A0ABV9SSE6_9ACTN</name>
<dbReference type="Proteomes" id="UP001595858">
    <property type="component" value="Unassembled WGS sequence"/>
</dbReference>
<evidence type="ECO:0000313" key="1">
    <source>
        <dbReference type="EMBL" id="MFC4869278.1"/>
    </source>
</evidence>
<comment type="caution">
    <text evidence="1">The sequence shown here is derived from an EMBL/GenBank/DDBJ whole genome shotgun (WGS) entry which is preliminary data.</text>
</comment>
<dbReference type="RefSeq" id="WP_344142935.1">
    <property type="nucleotide sequence ID" value="NZ_BAAAQI010000006.1"/>
</dbReference>
<dbReference type="EMBL" id="JBHSIY010000028">
    <property type="protein sequence ID" value="MFC4869278.1"/>
    <property type="molecule type" value="Genomic_DNA"/>
</dbReference>
<evidence type="ECO:0008006" key="3">
    <source>
        <dbReference type="Google" id="ProtNLM"/>
    </source>
</evidence>
<keyword evidence="2" id="KW-1185">Reference proteome</keyword>
<evidence type="ECO:0000313" key="2">
    <source>
        <dbReference type="Proteomes" id="UP001595858"/>
    </source>
</evidence>
<accession>A0ABV9SSE6</accession>
<protein>
    <recommendedName>
        <fullName evidence="3">WXG100 family type VII secretion target</fullName>
    </recommendedName>
</protein>
<organism evidence="1 2">
    <name type="scientific">Streptomonospora arabica</name>
    <dbReference type="NCBI Taxonomy" id="412417"/>
    <lineage>
        <taxon>Bacteria</taxon>
        <taxon>Bacillati</taxon>
        <taxon>Actinomycetota</taxon>
        <taxon>Actinomycetes</taxon>
        <taxon>Streptosporangiales</taxon>
        <taxon>Nocardiopsidaceae</taxon>
        <taxon>Streptomonospora</taxon>
    </lineage>
</organism>
<proteinExistence type="predicted"/>
<gene>
    <name evidence="1" type="ORF">ACFPCZ_21810</name>
</gene>
<sequence>MSYRSDADPPPTQHLINELGDRFDRIEHLRDEWVAGAQTGREMQVRITEVVDLAARLADAQAADDMLAAAHATALRQAGGVQ</sequence>
<reference evidence="2" key="1">
    <citation type="journal article" date="2019" name="Int. J. Syst. Evol. Microbiol.">
        <title>The Global Catalogue of Microorganisms (GCM) 10K type strain sequencing project: providing services to taxonomists for standard genome sequencing and annotation.</title>
        <authorList>
            <consortium name="The Broad Institute Genomics Platform"/>
            <consortium name="The Broad Institute Genome Sequencing Center for Infectious Disease"/>
            <person name="Wu L."/>
            <person name="Ma J."/>
        </authorList>
    </citation>
    <scope>NUCLEOTIDE SEQUENCE [LARGE SCALE GENOMIC DNA]</scope>
    <source>
        <strain evidence="2">CGMCC 4.7304</strain>
    </source>
</reference>